<evidence type="ECO:0000313" key="2">
    <source>
        <dbReference type="EMBL" id="GAA2783707.1"/>
    </source>
</evidence>
<reference evidence="2 3" key="1">
    <citation type="journal article" date="2019" name="Int. J. Syst. Evol. Microbiol.">
        <title>The Global Catalogue of Microorganisms (GCM) 10K type strain sequencing project: providing services to taxonomists for standard genome sequencing and annotation.</title>
        <authorList>
            <consortium name="The Broad Institute Genomics Platform"/>
            <consortium name="The Broad Institute Genome Sequencing Center for Infectious Disease"/>
            <person name="Wu L."/>
            <person name="Ma J."/>
        </authorList>
    </citation>
    <scope>NUCLEOTIDE SEQUENCE [LARGE SCALE GENOMIC DNA]</scope>
    <source>
        <strain evidence="2 3">JCM 9383</strain>
    </source>
</reference>
<evidence type="ECO:0000313" key="3">
    <source>
        <dbReference type="Proteomes" id="UP001500979"/>
    </source>
</evidence>
<name>A0ABN3VC21_9PSEU</name>
<accession>A0ABN3VC21</accession>
<protein>
    <recommendedName>
        <fullName evidence="4">Peptidase inhibitor family I36</fullName>
    </recommendedName>
</protein>
<keyword evidence="3" id="KW-1185">Reference proteome</keyword>
<dbReference type="RefSeq" id="WP_344678950.1">
    <property type="nucleotide sequence ID" value="NZ_BAAAUX010000010.1"/>
</dbReference>
<feature type="region of interest" description="Disordered" evidence="1">
    <location>
        <begin position="1"/>
        <end position="37"/>
    </location>
</feature>
<evidence type="ECO:0000256" key="1">
    <source>
        <dbReference type="SAM" id="MobiDB-lite"/>
    </source>
</evidence>
<comment type="caution">
    <text evidence="2">The sequence shown here is derived from an EMBL/GenBank/DDBJ whole genome shotgun (WGS) entry which is preliminary data.</text>
</comment>
<dbReference type="EMBL" id="BAAAUX010000010">
    <property type="protein sequence ID" value="GAA2783707.1"/>
    <property type="molecule type" value="Genomic_DNA"/>
</dbReference>
<sequence>MFSHAVSPASVTDLNARRRIPAPRRRPSTLRRIPPSGPRLRRSTLLRLSAALVLTLLSLLSLLAGATAAQGAPALCPADTFCAYESHQFQGRSHHAELAATPLERCVPLPPELNATSFVNNTGRPVTVYQDPTCSTEADFRTFPTGTFVPQAPYVGRAIQIWSH</sequence>
<proteinExistence type="predicted"/>
<evidence type="ECO:0008006" key="4">
    <source>
        <dbReference type="Google" id="ProtNLM"/>
    </source>
</evidence>
<dbReference type="Pfam" id="PF03995">
    <property type="entry name" value="Inhibitor_I36"/>
    <property type="match status" value="1"/>
</dbReference>
<feature type="compositionally biased region" description="Basic residues" evidence="1">
    <location>
        <begin position="17"/>
        <end position="29"/>
    </location>
</feature>
<dbReference type="Proteomes" id="UP001500979">
    <property type="component" value="Unassembled WGS sequence"/>
</dbReference>
<gene>
    <name evidence="2" type="ORF">GCM10010470_17150</name>
</gene>
<organism evidence="2 3">
    <name type="scientific">Saccharopolyspora taberi</name>
    <dbReference type="NCBI Taxonomy" id="60895"/>
    <lineage>
        <taxon>Bacteria</taxon>
        <taxon>Bacillati</taxon>
        <taxon>Actinomycetota</taxon>
        <taxon>Actinomycetes</taxon>
        <taxon>Pseudonocardiales</taxon>
        <taxon>Pseudonocardiaceae</taxon>
        <taxon>Saccharopolyspora</taxon>
    </lineage>
</organism>